<dbReference type="Proteomes" id="UP000515369">
    <property type="component" value="Chromosome"/>
</dbReference>
<evidence type="ECO:0000256" key="2">
    <source>
        <dbReference type="ARBA" id="ARBA00023002"/>
    </source>
</evidence>
<dbReference type="CDD" id="cd05374">
    <property type="entry name" value="17beta-HSD-like_SDR_c"/>
    <property type="match status" value="1"/>
</dbReference>
<dbReference type="GO" id="GO:0016491">
    <property type="term" value="F:oxidoreductase activity"/>
    <property type="evidence" value="ECO:0007669"/>
    <property type="project" value="UniProtKB-KW"/>
</dbReference>
<evidence type="ECO:0000256" key="1">
    <source>
        <dbReference type="ARBA" id="ARBA00006484"/>
    </source>
</evidence>
<sequence length="282" mass="31137">MSTQTETLHSDRRTVFITGTSTGLGRLTALYFANQGWQVAATMRTPETETELQQHPNIQVFKLDVTNLDQVKAATEQAISAFGKIDVVVNNAGMGTYGPLEFAEETTIDWQFAVNVRGPINIIRAFLPHFRANGGGMFINISSFMGVTTAVPIGSLYNMSKFALEGLTEGLYYELKPLNIDLRLVEQGGSSGNNFGANIIWNTHETIKDYDVLTDKVKNLIGKSDPSLLDDPQDIVDVIYNLATGETKQFRTLVGDMGKNLMALRNSIPIEDYLEKIAANYQ</sequence>
<dbReference type="EMBL" id="CP059732">
    <property type="protein sequence ID" value="QMW04196.1"/>
    <property type="molecule type" value="Genomic_DNA"/>
</dbReference>
<dbReference type="InterPro" id="IPR002347">
    <property type="entry name" value="SDR_fam"/>
</dbReference>
<keyword evidence="5" id="KW-1185">Reference proteome</keyword>
<dbReference type="PRINTS" id="PR00081">
    <property type="entry name" value="GDHRDH"/>
</dbReference>
<dbReference type="SUPFAM" id="SSF51735">
    <property type="entry name" value="NAD(P)-binding Rossmann-fold domains"/>
    <property type="match status" value="1"/>
</dbReference>
<gene>
    <name evidence="4" type="ORF">H3H32_04370</name>
</gene>
<proteinExistence type="inferred from homology"/>
<dbReference type="PRINTS" id="PR00080">
    <property type="entry name" value="SDRFAMILY"/>
</dbReference>
<keyword evidence="2" id="KW-0560">Oxidoreductase</keyword>
<name>A0A7G5GZA4_9BACT</name>
<dbReference type="InterPro" id="IPR051911">
    <property type="entry name" value="SDR_oxidoreductase"/>
</dbReference>
<accession>A0A7G5GZA4</accession>
<dbReference type="Gene3D" id="3.40.50.720">
    <property type="entry name" value="NAD(P)-binding Rossmann-like Domain"/>
    <property type="match status" value="1"/>
</dbReference>
<dbReference type="AlphaFoldDB" id="A0A7G5GZA4"/>
<evidence type="ECO:0000313" key="4">
    <source>
        <dbReference type="EMBL" id="QMW04196.1"/>
    </source>
</evidence>
<dbReference type="InterPro" id="IPR036291">
    <property type="entry name" value="NAD(P)-bd_dom_sf"/>
</dbReference>
<dbReference type="PANTHER" id="PTHR43976">
    <property type="entry name" value="SHORT CHAIN DEHYDROGENASE"/>
    <property type="match status" value="1"/>
</dbReference>
<dbReference type="Pfam" id="PF00106">
    <property type="entry name" value="adh_short"/>
    <property type="match status" value="1"/>
</dbReference>
<organism evidence="4 5">
    <name type="scientific">Spirosoma foliorum</name>
    <dbReference type="NCBI Taxonomy" id="2710596"/>
    <lineage>
        <taxon>Bacteria</taxon>
        <taxon>Pseudomonadati</taxon>
        <taxon>Bacteroidota</taxon>
        <taxon>Cytophagia</taxon>
        <taxon>Cytophagales</taxon>
        <taxon>Cytophagaceae</taxon>
        <taxon>Spirosoma</taxon>
    </lineage>
</organism>
<protein>
    <submittedName>
        <fullName evidence="4">SDR family oxidoreductase</fullName>
    </submittedName>
</protein>
<comment type="similarity">
    <text evidence="1 3">Belongs to the short-chain dehydrogenases/reductases (SDR) family.</text>
</comment>
<dbReference type="KEGG" id="sfol:H3H32_04370"/>
<evidence type="ECO:0000256" key="3">
    <source>
        <dbReference type="RuleBase" id="RU000363"/>
    </source>
</evidence>
<dbReference type="PANTHER" id="PTHR43976:SF16">
    <property type="entry name" value="SHORT-CHAIN DEHYDROGENASE_REDUCTASE FAMILY PROTEIN"/>
    <property type="match status" value="1"/>
</dbReference>
<dbReference type="RefSeq" id="WP_182461450.1">
    <property type="nucleotide sequence ID" value="NZ_CP059732.1"/>
</dbReference>
<reference evidence="4 5" key="1">
    <citation type="submission" date="2020-07" db="EMBL/GenBank/DDBJ databases">
        <title>Spirosoma foliorum sp. nov., isolated from the leaves on the Nejang mountain Korea, Republic of.</title>
        <authorList>
            <person name="Ho H."/>
            <person name="Lee Y.-J."/>
            <person name="Nurcahyanto D.-A."/>
            <person name="Kim S.-G."/>
        </authorList>
    </citation>
    <scope>NUCLEOTIDE SEQUENCE [LARGE SCALE GENOMIC DNA]</scope>
    <source>
        <strain evidence="4 5">PL0136</strain>
    </source>
</reference>
<evidence type="ECO:0000313" key="5">
    <source>
        <dbReference type="Proteomes" id="UP000515369"/>
    </source>
</evidence>